<evidence type="ECO:0000256" key="1">
    <source>
        <dbReference type="SAM" id="MobiDB-lite"/>
    </source>
</evidence>
<protein>
    <recommendedName>
        <fullName evidence="4">Gliding motility associated protein GldN</fullName>
    </recommendedName>
</protein>
<name>A0A212KA32_9BACT</name>
<evidence type="ECO:0008006" key="4">
    <source>
        <dbReference type="Google" id="ProtNLM"/>
    </source>
</evidence>
<feature type="compositionally biased region" description="Low complexity" evidence="1">
    <location>
        <begin position="38"/>
        <end position="51"/>
    </location>
</feature>
<dbReference type="NCBIfam" id="TIGR03523">
    <property type="entry name" value="GldN"/>
    <property type="match status" value="1"/>
</dbReference>
<reference evidence="3" key="1">
    <citation type="submission" date="2016-04" db="EMBL/GenBank/DDBJ databases">
        <authorList>
            <person name="Evans L.H."/>
            <person name="Alamgir A."/>
            <person name="Owens N."/>
            <person name="Weber N.D."/>
            <person name="Virtaneva K."/>
            <person name="Barbian K."/>
            <person name="Babar A."/>
            <person name="Rosenke K."/>
        </authorList>
    </citation>
    <scope>NUCLEOTIDE SEQUENCE</scope>
    <source>
        <strain evidence="3">86-2</strain>
    </source>
</reference>
<feature type="region of interest" description="Disordered" evidence="1">
    <location>
        <begin position="316"/>
        <end position="350"/>
    </location>
</feature>
<gene>
    <name evidence="3" type="ORF">KL86DYS2_13378</name>
</gene>
<feature type="region of interest" description="Disordered" evidence="1">
    <location>
        <begin position="33"/>
        <end position="54"/>
    </location>
</feature>
<keyword evidence="2" id="KW-0732">Signal</keyword>
<feature type="signal peptide" evidence="2">
    <location>
        <begin position="1"/>
        <end position="23"/>
    </location>
</feature>
<dbReference type="InterPro" id="IPR019847">
    <property type="entry name" value="Gliding_motility_assoc_GldN"/>
</dbReference>
<accession>A0A212KA32</accession>
<feature type="compositionally biased region" description="Basic residues" evidence="1">
    <location>
        <begin position="322"/>
        <end position="337"/>
    </location>
</feature>
<evidence type="ECO:0000313" key="3">
    <source>
        <dbReference type="EMBL" id="SBW08458.1"/>
    </source>
</evidence>
<sequence length="350" mass="40508">MNKIYKILAVVICGLSFISVLHAQEQPESLRDRIAKRQQQQQGNTQQNNNGPKVPQLSVRAEMMNDTQTQDLSNATWIREVYRFLDLTKGKNAALYYPVQPIGNQMNFYTMIFKLMGDGNLVAYDWNNGTDLFVDNLKINFGDVLERLEIPYQKNGNTYSYDEFSIPSNEALGYYIKEAWYFDQSNSVLGVKIVAICPVLFRQQYVDGIDFGTSTNQGLKEPQFWIPYENIRPYAARMPIMASDKNNVMNKTIDDYFRMRLYEGEIYKTTNMENKFLNQIYTTPETLKEAQNKIEGELKEFDKELWIVNDSINQIQTGNTKSTKKSNYKAPKTKKAKSTSAISYSARDRR</sequence>
<evidence type="ECO:0000256" key="2">
    <source>
        <dbReference type="SAM" id="SignalP"/>
    </source>
</evidence>
<dbReference type="EMBL" id="FLUL01000001">
    <property type="protein sequence ID" value="SBW08458.1"/>
    <property type="molecule type" value="Genomic_DNA"/>
</dbReference>
<organism evidence="3">
    <name type="scientific">uncultured Dysgonomonas sp</name>
    <dbReference type="NCBI Taxonomy" id="206096"/>
    <lineage>
        <taxon>Bacteria</taxon>
        <taxon>Pseudomonadati</taxon>
        <taxon>Bacteroidota</taxon>
        <taxon>Bacteroidia</taxon>
        <taxon>Bacteroidales</taxon>
        <taxon>Dysgonomonadaceae</taxon>
        <taxon>Dysgonomonas</taxon>
        <taxon>environmental samples</taxon>
    </lineage>
</organism>
<proteinExistence type="predicted"/>
<dbReference type="Pfam" id="PF19841">
    <property type="entry name" value="GldN"/>
    <property type="match status" value="1"/>
</dbReference>
<dbReference type="AlphaFoldDB" id="A0A212KA32"/>
<dbReference type="RefSeq" id="WP_291028778.1">
    <property type="nucleotide sequence ID" value="NZ_CALESN010000045.1"/>
</dbReference>
<feature type="chain" id="PRO_5012623187" description="Gliding motility associated protein GldN" evidence="2">
    <location>
        <begin position="24"/>
        <end position="350"/>
    </location>
</feature>
<feature type="compositionally biased region" description="Low complexity" evidence="1">
    <location>
        <begin position="338"/>
        <end position="350"/>
    </location>
</feature>